<proteinExistence type="predicted"/>
<dbReference type="Proteomes" id="UP000326939">
    <property type="component" value="Chromosome 19"/>
</dbReference>
<sequence length="277" mass="31864">MSCMLQYLYHDLILVENQIPWLVLEHLFNKTSATQSTQAEETTLAHLALQFFANIFSSNALNIDTPYDGTKHLLDLLRNWLVKSSGNDKVDKTGWEPIPSATDLVDAGIKLKVGDSKERSILDIKFNNGSLEIPSLLIQETTEVIIRNLISYELCSLKCTDRITSYVVLLDNLINTTKDMDIFTSSGIFNNWLNPEEATQFFNKLYHDAFLKKYYYLELCQEVNKYCQRRCPRWHALLMRNYFGTPWAIVSMFAAATLLILTIVQTIFVEILSCHEN</sequence>
<accession>A0A5N5J3Z1</accession>
<dbReference type="Pfam" id="PF03140">
    <property type="entry name" value="DUF247"/>
    <property type="match status" value="1"/>
</dbReference>
<keyword evidence="1" id="KW-0812">Transmembrane</keyword>
<name>A0A5N5J3Z1_9ROSI</name>
<dbReference type="PANTHER" id="PTHR31170">
    <property type="entry name" value="BNAC04G53230D PROTEIN"/>
    <property type="match status" value="1"/>
</dbReference>
<keyword evidence="1" id="KW-1133">Transmembrane helix</keyword>
<evidence type="ECO:0000256" key="1">
    <source>
        <dbReference type="SAM" id="Phobius"/>
    </source>
</evidence>
<dbReference type="InterPro" id="IPR004158">
    <property type="entry name" value="DUF247_pln"/>
</dbReference>
<dbReference type="EMBL" id="VDCV01000019">
    <property type="protein sequence ID" value="KAB5512385.1"/>
    <property type="molecule type" value="Genomic_DNA"/>
</dbReference>
<comment type="caution">
    <text evidence="2">The sequence shown here is derived from an EMBL/GenBank/DDBJ whole genome shotgun (WGS) entry which is preliminary data.</text>
</comment>
<evidence type="ECO:0000313" key="2">
    <source>
        <dbReference type="EMBL" id="KAB5512385.1"/>
    </source>
</evidence>
<organism evidence="2 3">
    <name type="scientific">Salix brachista</name>
    <dbReference type="NCBI Taxonomy" id="2182728"/>
    <lineage>
        <taxon>Eukaryota</taxon>
        <taxon>Viridiplantae</taxon>
        <taxon>Streptophyta</taxon>
        <taxon>Embryophyta</taxon>
        <taxon>Tracheophyta</taxon>
        <taxon>Spermatophyta</taxon>
        <taxon>Magnoliopsida</taxon>
        <taxon>eudicotyledons</taxon>
        <taxon>Gunneridae</taxon>
        <taxon>Pentapetalae</taxon>
        <taxon>rosids</taxon>
        <taxon>fabids</taxon>
        <taxon>Malpighiales</taxon>
        <taxon>Salicaceae</taxon>
        <taxon>Saliceae</taxon>
        <taxon>Salix</taxon>
    </lineage>
</organism>
<evidence type="ECO:0000313" key="3">
    <source>
        <dbReference type="Proteomes" id="UP000326939"/>
    </source>
</evidence>
<gene>
    <name evidence="2" type="ORF">DKX38_029413</name>
</gene>
<feature type="transmembrane region" description="Helical" evidence="1">
    <location>
        <begin position="247"/>
        <end position="268"/>
    </location>
</feature>
<dbReference type="PANTHER" id="PTHR31170:SF17">
    <property type="match status" value="1"/>
</dbReference>
<reference evidence="3" key="1">
    <citation type="journal article" date="2019" name="Gigascience">
        <title>De novo genome assembly of the endangered Acer yangbiense, a plant species with extremely small populations endemic to Yunnan Province, China.</title>
        <authorList>
            <person name="Yang J."/>
            <person name="Wariss H.M."/>
            <person name="Tao L."/>
            <person name="Zhang R."/>
            <person name="Yun Q."/>
            <person name="Hollingsworth P."/>
            <person name="Dao Z."/>
            <person name="Luo G."/>
            <person name="Guo H."/>
            <person name="Ma Y."/>
            <person name="Sun W."/>
        </authorList>
    </citation>
    <scope>NUCLEOTIDE SEQUENCE [LARGE SCALE GENOMIC DNA]</scope>
    <source>
        <strain evidence="3">cv. br00</strain>
    </source>
</reference>
<dbReference type="AlphaFoldDB" id="A0A5N5J3Z1"/>
<protein>
    <submittedName>
        <fullName evidence="2">Uncharacterized protein</fullName>
    </submittedName>
</protein>
<keyword evidence="3" id="KW-1185">Reference proteome</keyword>
<keyword evidence="1" id="KW-0472">Membrane</keyword>